<dbReference type="InterPro" id="IPR036866">
    <property type="entry name" value="RibonucZ/Hydroxyglut_hydro"/>
</dbReference>
<dbReference type="AlphaFoldDB" id="A0A1J6KAL3"/>
<feature type="non-terminal residue" evidence="1">
    <location>
        <position position="133"/>
    </location>
</feature>
<name>A0A1J6KAL3_NICAT</name>
<evidence type="ECO:0000313" key="1">
    <source>
        <dbReference type="EMBL" id="OIT19039.1"/>
    </source>
</evidence>
<dbReference type="PANTHER" id="PTHR42663">
    <property type="entry name" value="HYDROLASE C777.06C-RELATED-RELATED"/>
    <property type="match status" value="1"/>
</dbReference>
<gene>
    <name evidence="1" type="ORF">A4A49_64690</name>
</gene>
<organism evidence="1 2">
    <name type="scientific">Nicotiana attenuata</name>
    <name type="common">Coyote tobacco</name>
    <dbReference type="NCBI Taxonomy" id="49451"/>
    <lineage>
        <taxon>Eukaryota</taxon>
        <taxon>Viridiplantae</taxon>
        <taxon>Streptophyta</taxon>
        <taxon>Embryophyta</taxon>
        <taxon>Tracheophyta</taxon>
        <taxon>Spermatophyta</taxon>
        <taxon>Magnoliopsida</taxon>
        <taxon>eudicotyledons</taxon>
        <taxon>Gunneridae</taxon>
        <taxon>Pentapetalae</taxon>
        <taxon>asterids</taxon>
        <taxon>lamiids</taxon>
        <taxon>Solanales</taxon>
        <taxon>Solanaceae</taxon>
        <taxon>Nicotianoideae</taxon>
        <taxon>Nicotianeae</taxon>
        <taxon>Nicotiana</taxon>
    </lineage>
</organism>
<dbReference type="STRING" id="49451.A0A1J6KAL3"/>
<evidence type="ECO:0000313" key="2">
    <source>
        <dbReference type="Proteomes" id="UP000187609"/>
    </source>
</evidence>
<keyword evidence="2" id="KW-1185">Reference proteome</keyword>
<protein>
    <submittedName>
        <fullName evidence="1">Uncharacterized protein</fullName>
    </submittedName>
</protein>
<dbReference type="PANTHER" id="PTHR42663:SF3">
    <property type="entry name" value="OS09G0363800 PROTEIN"/>
    <property type="match status" value="1"/>
</dbReference>
<dbReference type="EMBL" id="MJEQ01011446">
    <property type="protein sequence ID" value="OIT19039.1"/>
    <property type="molecule type" value="Genomic_DNA"/>
</dbReference>
<dbReference type="Proteomes" id="UP000187609">
    <property type="component" value="Unassembled WGS sequence"/>
</dbReference>
<proteinExistence type="predicted"/>
<comment type="caution">
    <text evidence="1">The sequence shown here is derived from an EMBL/GenBank/DDBJ whole genome shotgun (WGS) entry which is preliminary data.</text>
</comment>
<dbReference type="Gene3D" id="3.60.15.10">
    <property type="entry name" value="Ribonuclease Z/Hydroxyacylglutathione hydrolase-like"/>
    <property type="match status" value="1"/>
</dbReference>
<accession>A0A1J6KAL3</accession>
<dbReference type="Gramene" id="OIT19039">
    <property type="protein sequence ID" value="OIT19039"/>
    <property type="gene ID" value="A4A49_64690"/>
</dbReference>
<reference evidence="1" key="1">
    <citation type="submission" date="2016-11" db="EMBL/GenBank/DDBJ databases">
        <title>The genome of Nicotiana attenuata.</title>
        <authorList>
            <person name="Xu S."/>
            <person name="Brockmoeller T."/>
            <person name="Gaquerel E."/>
            <person name="Navarro A."/>
            <person name="Kuhl H."/>
            <person name="Gase K."/>
            <person name="Ling Z."/>
            <person name="Zhou W."/>
            <person name="Kreitzer C."/>
            <person name="Stanke M."/>
            <person name="Tang H."/>
            <person name="Lyons E."/>
            <person name="Pandey P."/>
            <person name="Pandey S.P."/>
            <person name="Timmermann B."/>
            <person name="Baldwin I.T."/>
        </authorList>
    </citation>
    <scope>NUCLEOTIDE SEQUENCE [LARGE SCALE GENOMIC DNA]</scope>
    <source>
        <strain evidence="1">UT</strain>
    </source>
</reference>
<sequence length="133" mass="14299">MAVFLGIVCPPPYTLLSIARSTRQFSFTNNKSILISKQGVSQFKRVLTASLHSSTASSQTGTEVSTHKSEIIFIGTGTSEGIPRVSCLTNPLKTCPVCAKANEPGNRNRRLNTGILIRHTRPSGNCNILIDVG</sequence>